<comment type="caution">
    <text evidence="3">The sequence shown here is derived from an EMBL/GenBank/DDBJ whole genome shotgun (WGS) entry which is preliminary data.</text>
</comment>
<keyword evidence="2" id="KW-0732">Signal</keyword>
<organism evidence="3 5">
    <name type="scientific">Prymnesium parvum</name>
    <name type="common">Toxic golden alga</name>
    <dbReference type="NCBI Taxonomy" id="97485"/>
    <lineage>
        <taxon>Eukaryota</taxon>
        <taxon>Haptista</taxon>
        <taxon>Haptophyta</taxon>
        <taxon>Prymnesiophyceae</taxon>
        <taxon>Prymnesiales</taxon>
        <taxon>Prymnesiaceae</taxon>
        <taxon>Prymnesium</taxon>
    </lineage>
</organism>
<feature type="transmembrane region" description="Helical" evidence="1">
    <location>
        <begin position="422"/>
        <end position="444"/>
    </location>
</feature>
<dbReference type="EMBL" id="JBGBPQ010000008">
    <property type="protein sequence ID" value="KAL1521110.1"/>
    <property type="molecule type" value="Genomic_DNA"/>
</dbReference>
<evidence type="ECO:0008006" key="6">
    <source>
        <dbReference type="Google" id="ProtNLM"/>
    </source>
</evidence>
<dbReference type="InterPro" id="IPR010721">
    <property type="entry name" value="UstE-like"/>
</dbReference>
<dbReference type="Proteomes" id="UP001515480">
    <property type="component" value="Unassembled WGS sequence"/>
</dbReference>
<gene>
    <name evidence="4" type="ORF">AB1Y20_015018</name>
    <name evidence="3" type="ORF">AB1Y20_022664</name>
</gene>
<evidence type="ECO:0000313" key="5">
    <source>
        <dbReference type="Proteomes" id="UP001515480"/>
    </source>
</evidence>
<accession>A0AB34JJM2</accession>
<evidence type="ECO:0000313" key="3">
    <source>
        <dbReference type="EMBL" id="KAL1521110.1"/>
    </source>
</evidence>
<protein>
    <recommendedName>
        <fullName evidence="6">Steroid 5-alpha reductase C-terminal domain-containing protein</fullName>
    </recommendedName>
</protein>
<dbReference type="PANTHER" id="PTHR32251:SF15">
    <property type="entry name" value="3-OXO-5-ALPHA-STEROID 4-DEHYDROGENASE (DUF1295)"/>
    <property type="match status" value="1"/>
</dbReference>
<keyword evidence="5" id="KW-1185">Reference proteome</keyword>
<reference evidence="3 5" key="1">
    <citation type="journal article" date="2024" name="Science">
        <title>Giant polyketide synthase enzymes in the biosynthesis of giant marine polyether toxins.</title>
        <authorList>
            <person name="Fallon T.R."/>
            <person name="Shende V.V."/>
            <person name="Wierzbicki I.H."/>
            <person name="Pendleton A.L."/>
            <person name="Watervoot N.F."/>
            <person name="Auber R.P."/>
            <person name="Gonzalez D.J."/>
            <person name="Wisecaver J.H."/>
            <person name="Moore B.S."/>
        </authorList>
    </citation>
    <scope>NUCLEOTIDE SEQUENCE [LARGE SCALE GENOMIC DNA]</scope>
    <source>
        <strain evidence="3 5">12B1</strain>
    </source>
</reference>
<feature type="chain" id="PRO_5044172795" description="Steroid 5-alpha reductase C-terminal domain-containing protein" evidence="2">
    <location>
        <begin position="17"/>
        <end position="445"/>
    </location>
</feature>
<feature type="transmembrane region" description="Helical" evidence="1">
    <location>
        <begin position="236"/>
        <end position="255"/>
    </location>
</feature>
<dbReference type="EMBL" id="JBGBPQ010000003">
    <property type="protein sequence ID" value="KAL1526300.1"/>
    <property type="molecule type" value="Genomic_DNA"/>
</dbReference>
<name>A0AB34JJM2_PRYPA</name>
<feature type="transmembrane region" description="Helical" evidence="1">
    <location>
        <begin position="311"/>
        <end position="330"/>
    </location>
</feature>
<keyword evidence="1" id="KW-1133">Transmembrane helix</keyword>
<sequence length="445" mass="47738">MLLMAAPLAAPLLTCAWLSAPSSAPKATLRAEMAWPPRWSRAYPPTWEARRSMASVVSSAGALTPYALAQAQLAREKTRSRKRLRLEQLARLSLLSALLGPCVVVAGPPRPLLAKTVLGALLCTLPALVNNGRAGSSGFGVAFVWQAIIYAPYAASPGARLLVAAYCLYGLKLCFFKALRRTHSSVFSRALSTSSSAANEDVAPPWKGQLQRACGMTALLAAFSFPLHAAAAAPTAGVACGAVAAVGGLALQLLAELQKIRFQAEYGDRAVCRFGLWSFCRHPNLLGEIYFHSGLLIAGLAGAIASRSVGAALLCVLAPTTLIGAILRTTRKIEAEQLLMYVDDVNYRSYVRSVPRLFVVELRIRAHLMRLFRSTADETQDSAIVDLWSGTPNSRLESKDEARAAIDQKEEEEELGSYIESIVGVTYLAGAVAAYLGYIGYLFAY</sequence>
<keyword evidence="1" id="KW-0812">Transmembrane</keyword>
<proteinExistence type="predicted"/>
<feature type="signal peptide" evidence="2">
    <location>
        <begin position="1"/>
        <end position="16"/>
    </location>
</feature>
<evidence type="ECO:0000313" key="4">
    <source>
        <dbReference type="EMBL" id="KAL1526300.1"/>
    </source>
</evidence>
<keyword evidence="1" id="KW-0472">Membrane</keyword>
<dbReference type="GO" id="GO:0016020">
    <property type="term" value="C:membrane"/>
    <property type="evidence" value="ECO:0007669"/>
    <property type="project" value="TreeGrafter"/>
</dbReference>
<feature type="transmembrane region" description="Helical" evidence="1">
    <location>
        <begin position="285"/>
        <end position="305"/>
    </location>
</feature>
<dbReference type="PANTHER" id="PTHR32251">
    <property type="entry name" value="3-OXO-5-ALPHA-STEROID 4-DEHYDROGENASE"/>
    <property type="match status" value="1"/>
</dbReference>
<dbReference type="AlphaFoldDB" id="A0AB34JJM2"/>
<dbReference type="Gene3D" id="1.20.120.1630">
    <property type="match status" value="1"/>
</dbReference>
<evidence type="ECO:0000256" key="1">
    <source>
        <dbReference type="SAM" id="Phobius"/>
    </source>
</evidence>
<dbReference type="Pfam" id="PF06966">
    <property type="entry name" value="DUF1295"/>
    <property type="match status" value="1"/>
</dbReference>
<evidence type="ECO:0000256" key="2">
    <source>
        <dbReference type="SAM" id="SignalP"/>
    </source>
</evidence>